<keyword evidence="3" id="KW-1185">Reference proteome</keyword>
<dbReference type="KEGG" id="erw:ERWE_CDS_02540"/>
<proteinExistence type="predicted"/>
<reference evidence="2 3" key="1">
    <citation type="journal article" date="2006" name="J. Bacteriol.">
        <title>Comparative genomic analysis of three strains of Ehrlichia ruminantium reveals an active process of genome size plasticity.</title>
        <authorList>
            <person name="Frutos R."/>
            <person name="Viari A."/>
            <person name="Ferraz C."/>
            <person name="Morgat A."/>
            <person name="Eychenie S."/>
            <person name="Kandassami Y."/>
            <person name="Chantal I."/>
            <person name="Bensaid A."/>
            <person name="Coissac E."/>
            <person name="Vachiery N."/>
            <person name="Demaille J."/>
            <person name="Martinez D."/>
        </authorList>
    </citation>
    <scope>NUCLEOTIDE SEQUENCE [LARGE SCALE GENOMIC DNA]</scope>
    <source>
        <strain evidence="2 3">Welgevonden</strain>
    </source>
</reference>
<protein>
    <submittedName>
        <fullName evidence="2">Uncharacterized protein</fullName>
    </submittedName>
</protein>
<dbReference type="AlphaFoldDB" id="A0A0H3LZG4"/>
<dbReference type="KEGG" id="eru:Erum2500"/>
<dbReference type="HOGENOM" id="CLU_911324_0_0_5"/>
<evidence type="ECO:0000256" key="1">
    <source>
        <dbReference type="SAM" id="MobiDB-lite"/>
    </source>
</evidence>
<evidence type="ECO:0000313" key="2">
    <source>
        <dbReference type="EMBL" id="CAI26748.1"/>
    </source>
</evidence>
<dbReference type="Proteomes" id="UP000001021">
    <property type="component" value="Chromosome"/>
</dbReference>
<sequence length="305" mass="34108">MLFTGGQRAMDRVGLNERQQAFFDYMRLLVARHNSKHLSPICHPMRYLHDKFNALLFNKQNDHHKACLLLTQNIHDYIIKCSISYNDLIKVSNAFNNLNNETCFLNMIHSKLLSSIVDQNQGNLVIGGEFNIYGYQFNPRILNNYLIYVSKYVNMSNAKVLQDEAMIILNAVFPLTPQNVLLRGIARAVIIITGNECNSSLGDDPGKQLKIEYSAAVSLITASLTTSYRSSILSELQEDFAEENSSSTTGTITSIIYNTASALSNNIQLLGSFILQNRAPSSNVSASTTHQGLPTTPTQQRRHSI</sequence>
<accession>A0A0H3LZG4</accession>
<dbReference type="GeneID" id="33058305"/>
<feature type="compositionally biased region" description="Polar residues" evidence="1">
    <location>
        <begin position="283"/>
        <end position="299"/>
    </location>
</feature>
<dbReference type="EMBL" id="CR925678">
    <property type="protein sequence ID" value="CAI26748.1"/>
    <property type="molecule type" value="Genomic_DNA"/>
</dbReference>
<organism evidence="2 3">
    <name type="scientific">Ehrlichia ruminantium (strain Welgevonden)</name>
    <dbReference type="NCBI Taxonomy" id="254945"/>
    <lineage>
        <taxon>Bacteria</taxon>
        <taxon>Pseudomonadati</taxon>
        <taxon>Pseudomonadota</taxon>
        <taxon>Alphaproteobacteria</taxon>
        <taxon>Rickettsiales</taxon>
        <taxon>Anaplasmataceae</taxon>
        <taxon>Ehrlichia</taxon>
    </lineage>
</organism>
<feature type="region of interest" description="Disordered" evidence="1">
    <location>
        <begin position="283"/>
        <end position="305"/>
    </location>
</feature>
<evidence type="ECO:0000313" key="3">
    <source>
        <dbReference type="Proteomes" id="UP000001021"/>
    </source>
</evidence>
<dbReference type="RefSeq" id="WP_011154934.1">
    <property type="nucleotide sequence ID" value="NC_005295.2"/>
</dbReference>
<name>A0A0H3LZG4_EHRRW</name>
<gene>
    <name evidence="2" type="ordered locus">ERWE_CDS_02540</name>
</gene>